<dbReference type="InterPro" id="IPR016035">
    <property type="entry name" value="Acyl_Trfase/lysoPLipase"/>
</dbReference>
<evidence type="ECO:0000256" key="2">
    <source>
        <dbReference type="PROSITE-ProRule" id="PRU01161"/>
    </source>
</evidence>
<keyword evidence="1 2" id="KW-0443">Lipid metabolism</keyword>
<reference evidence="4 5" key="2">
    <citation type="submission" date="2017-09" db="EMBL/GenBank/DDBJ databases">
        <title>Bacillus patelloidae sp. nov., isolated from the intestinal tract of a marine limpet.</title>
        <authorList>
            <person name="Liu R."/>
            <person name="Dong C."/>
            <person name="Shao Z."/>
        </authorList>
    </citation>
    <scope>NUCLEOTIDE SEQUENCE [LARGE SCALE GENOMIC DNA]</scope>
    <source>
        <strain evidence="4 5">SA5d-4</strain>
    </source>
</reference>
<dbReference type="SUPFAM" id="SSF52151">
    <property type="entry name" value="FabD/lysophospholipase-like"/>
    <property type="match status" value="1"/>
</dbReference>
<dbReference type="Pfam" id="PF01734">
    <property type="entry name" value="Patatin"/>
    <property type="match status" value="1"/>
</dbReference>
<dbReference type="PROSITE" id="PS51635">
    <property type="entry name" value="PNPLA"/>
    <property type="match status" value="1"/>
</dbReference>
<dbReference type="CDD" id="cd07207">
    <property type="entry name" value="Pat_ExoU_VipD_like"/>
    <property type="match status" value="1"/>
</dbReference>
<evidence type="ECO:0000313" key="5">
    <source>
        <dbReference type="Proteomes" id="UP000217083"/>
    </source>
</evidence>
<dbReference type="Gene3D" id="3.40.1090.10">
    <property type="entry name" value="Cytosolic phospholipase A2 catalytic domain"/>
    <property type="match status" value="2"/>
</dbReference>
<feature type="domain" description="PNPLA" evidence="3">
    <location>
        <begin position="5"/>
        <end position="197"/>
    </location>
</feature>
<organism evidence="4 5">
    <name type="scientific">Lottiidibacillus patelloidae</name>
    <dbReference type="NCBI Taxonomy" id="2670334"/>
    <lineage>
        <taxon>Bacteria</taxon>
        <taxon>Bacillati</taxon>
        <taxon>Bacillota</taxon>
        <taxon>Bacilli</taxon>
        <taxon>Bacillales</taxon>
        <taxon>Bacillaceae</taxon>
        <taxon>Lottiidibacillus</taxon>
    </lineage>
</organism>
<dbReference type="RefSeq" id="WP_094922507.1">
    <property type="nucleotide sequence ID" value="NZ_NPIA01000002.1"/>
</dbReference>
<dbReference type="InterPro" id="IPR002641">
    <property type="entry name" value="PNPLA_dom"/>
</dbReference>
<evidence type="ECO:0000259" key="3">
    <source>
        <dbReference type="PROSITE" id="PS51635"/>
    </source>
</evidence>
<feature type="active site" description="Proton acceptor" evidence="2">
    <location>
        <position position="184"/>
    </location>
</feature>
<sequence>MKINGVFSGGGIKAIALLGALEEVEKRGFTFNKVAGTSAGAIIASLIMAGYTTDEIKKLLLETKFTKLLDTRKSIFSYSVLKWISIYWRLGLYRGDALEKWLENILAKKGIKTFGDIKQGKLRIIASDLSKGRIMVLPDDLEDYGFLPEKFSVARAVRMSSSLPYFFEPIKLHTNEGENRIIVDGGVLSNFPIWLFEEQNGEKYPTIGFRLSPSLENVASRKIKNAFELYGALFDTMKDAHDARHIATSHEKNIIFIPVKDVVTTEFNITNDQKEKLLQLGKKCAEKFFKRWIY</sequence>
<evidence type="ECO:0000256" key="1">
    <source>
        <dbReference type="ARBA" id="ARBA00023098"/>
    </source>
</evidence>
<proteinExistence type="predicted"/>
<dbReference type="AlphaFoldDB" id="A0A263BV66"/>
<dbReference type="Proteomes" id="UP000217083">
    <property type="component" value="Unassembled WGS sequence"/>
</dbReference>
<dbReference type="EMBL" id="NPIA01000002">
    <property type="protein sequence ID" value="OZM57643.1"/>
    <property type="molecule type" value="Genomic_DNA"/>
</dbReference>
<feature type="active site" description="Nucleophile" evidence="2">
    <location>
        <position position="38"/>
    </location>
</feature>
<comment type="caution">
    <text evidence="4">The sequence shown here is derived from an EMBL/GenBank/DDBJ whole genome shotgun (WGS) entry which is preliminary data.</text>
</comment>
<dbReference type="GO" id="GO:0016042">
    <property type="term" value="P:lipid catabolic process"/>
    <property type="evidence" value="ECO:0007669"/>
    <property type="project" value="UniProtKB-UniRule"/>
</dbReference>
<name>A0A263BV66_9BACI</name>
<feature type="short sequence motif" description="DGA/G" evidence="2">
    <location>
        <begin position="184"/>
        <end position="186"/>
    </location>
</feature>
<dbReference type="PANTHER" id="PTHR46394:SF1">
    <property type="entry name" value="PNPLA DOMAIN-CONTAINING PROTEIN"/>
    <property type="match status" value="1"/>
</dbReference>
<evidence type="ECO:0000313" key="4">
    <source>
        <dbReference type="EMBL" id="OZM57643.1"/>
    </source>
</evidence>
<feature type="short sequence motif" description="GXSXG" evidence="2">
    <location>
        <begin position="36"/>
        <end position="40"/>
    </location>
</feature>
<keyword evidence="5" id="KW-1185">Reference proteome</keyword>
<keyword evidence="2" id="KW-0442">Lipid degradation</keyword>
<protein>
    <recommendedName>
        <fullName evidence="3">PNPLA domain-containing protein</fullName>
    </recommendedName>
</protein>
<dbReference type="GO" id="GO:0016787">
    <property type="term" value="F:hydrolase activity"/>
    <property type="evidence" value="ECO:0007669"/>
    <property type="project" value="UniProtKB-UniRule"/>
</dbReference>
<dbReference type="PANTHER" id="PTHR46394">
    <property type="entry name" value="ANNEXIN"/>
    <property type="match status" value="1"/>
</dbReference>
<accession>A0A263BV66</accession>
<keyword evidence="2" id="KW-0378">Hydrolase</keyword>
<dbReference type="InterPro" id="IPR052580">
    <property type="entry name" value="Lipid_Hydrolase"/>
</dbReference>
<gene>
    <name evidence="4" type="ORF">CIB95_04535</name>
</gene>
<comment type="caution">
    <text evidence="2">Lacks conserved residue(s) required for the propagation of feature annotation.</text>
</comment>
<reference evidence="5" key="1">
    <citation type="submission" date="2017-08" db="EMBL/GenBank/DDBJ databases">
        <authorList>
            <person name="Huang Z."/>
        </authorList>
    </citation>
    <scope>NUCLEOTIDE SEQUENCE [LARGE SCALE GENOMIC DNA]</scope>
    <source>
        <strain evidence="5">SA5d-4</strain>
    </source>
</reference>